<keyword evidence="1 2" id="KW-0732">Signal</keyword>
<evidence type="ECO:0000256" key="2">
    <source>
        <dbReference type="SAM" id="SignalP"/>
    </source>
</evidence>
<dbReference type="PANTHER" id="PTHR30535">
    <property type="entry name" value="VITAMIN B12-BINDING PROTEIN"/>
    <property type="match status" value="1"/>
</dbReference>
<dbReference type="InterPro" id="IPR002491">
    <property type="entry name" value="ABC_transptr_periplasmic_BD"/>
</dbReference>
<evidence type="ECO:0000256" key="1">
    <source>
        <dbReference type="ARBA" id="ARBA00022729"/>
    </source>
</evidence>
<name>A0AA41Y455_9BACT</name>
<keyword evidence="5" id="KW-1185">Reference proteome</keyword>
<feature type="chain" id="PRO_5041409659" evidence="2">
    <location>
        <begin position="22"/>
        <end position="277"/>
    </location>
</feature>
<organism evidence="4 5">
    <name type="scientific">Gaoshiqia sediminis</name>
    <dbReference type="NCBI Taxonomy" id="2986998"/>
    <lineage>
        <taxon>Bacteria</taxon>
        <taxon>Pseudomonadati</taxon>
        <taxon>Bacteroidota</taxon>
        <taxon>Bacteroidia</taxon>
        <taxon>Marinilabiliales</taxon>
        <taxon>Prolixibacteraceae</taxon>
        <taxon>Gaoshiqia</taxon>
    </lineage>
</organism>
<proteinExistence type="predicted"/>
<evidence type="ECO:0000313" key="4">
    <source>
        <dbReference type="EMBL" id="MCW0481554.1"/>
    </source>
</evidence>
<keyword evidence="4" id="KW-0675">Receptor</keyword>
<protein>
    <submittedName>
        <fullName evidence="4">Helical backbone metal receptor</fullName>
    </submittedName>
</protein>
<dbReference type="PANTHER" id="PTHR30535:SF34">
    <property type="entry name" value="MOLYBDATE-BINDING PROTEIN MOLA"/>
    <property type="match status" value="1"/>
</dbReference>
<dbReference type="RefSeq" id="WP_282590164.1">
    <property type="nucleotide sequence ID" value="NZ_JAPAAF010000002.1"/>
</dbReference>
<sequence>MTTRLKTFFALLLLVVLATHAAAQYPERIISLAPSLTKNLYLLEAGDLLVGCTNYCTLQSKTDAEVVATAVQVNYEKAVMLKPDLVITTTLTNPKTIETFRKLGIEVMVLETPRSFAEICSQFIALGEKLGKKELAGKIIADVQKRIETIKQRVPNEKTGQKAFMQIGANPLFAVVPNTFCNDFLRFSGTENIAADLSIGSITRETVLLRNPDIIIVVLMGIVGAEEKATWEQFKSLSAVKKGQIFIVDADRTCSPTPISFVEALEEIIDLIYSDKQ</sequence>
<dbReference type="SUPFAM" id="SSF53807">
    <property type="entry name" value="Helical backbone' metal receptor"/>
    <property type="match status" value="1"/>
</dbReference>
<dbReference type="PROSITE" id="PS50983">
    <property type="entry name" value="FE_B12_PBP"/>
    <property type="match status" value="1"/>
</dbReference>
<reference evidence="4" key="1">
    <citation type="submission" date="2022-10" db="EMBL/GenBank/DDBJ databases">
        <title>Gaoshiqiia sediminis gen. nov., sp. nov., isolated from coastal sediment.</title>
        <authorList>
            <person name="Yu W.X."/>
            <person name="Mu D.S."/>
            <person name="Du J.Z."/>
            <person name="Liang Y.Q."/>
        </authorList>
    </citation>
    <scope>NUCLEOTIDE SEQUENCE</scope>
    <source>
        <strain evidence="4">A06</strain>
    </source>
</reference>
<dbReference type="Pfam" id="PF01497">
    <property type="entry name" value="Peripla_BP_2"/>
    <property type="match status" value="1"/>
</dbReference>
<dbReference type="EMBL" id="JAPAAF010000002">
    <property type="protein sequence ID" value="MCW0481554.1"/>
    <property type="molecule type" value="Genomic_DNA"/>
</dbReference>
<evidence type="ECO:0000313" key="5">
    <source>
        <dbReference type="Proteomes" id="UP001163821"/>
    </source>
</evidence>
<dbReference type="InterPro" id="IPR050902">
    <property type="entry name" value="ABC_Transporter_SBP"/>
</dbReference>
<dbReference type="AlphaFoldDB" id="A0AA41Y455"/>
<feature type="domain" description="Fe/B12 periplasmic-binding" evidence="3">
    <location>
        <begin position="28"/>
        <end position="276"/>
    </location>
</feature>
<dbReference type="Gene3D" id="3.40.50.1980">
    <property type="entry name" value="Nitrogenase molybdenum iron protein domain"/>
    <property type="match status" value="2"/>
</dbReference>
<evidence type="ECO:0000259" key="3">
    <source>
        <dbReference type="PROSITE" id="PS50983"/>
    </source>
</evidence>
<dbReference type="Proteomes" id="UP001163821">
    <property type="component" value="Unassembled WGS sequence"/>
</dbReference>
<dbReference type="InterPro" id="IPR054828">
    <property type="entry name" value="Vit_B12_bind_prot"/>
</dbReference>
<accession>A0AA41Y455</accession>
<dbReference type="GO" id="GO:0071281">
    <property type="term" value="P:cellular response to iron ion"/>
    <property type="evidence" value="ECO:0007669"/>
    <property type="project" value="TreeGrafter"/>
</dbReference>
<gene>
    <name evidence="4" type="ORF">N2K84_02360</name>
</gene>
<feature type="signal peptide" evidence="2">
    <location>
        <begin position="1"/>
        <end position="21"/>
    </location>
</feature>
<dbReference type="NCBIfam" id="NF038402">
    <property type="entry name" value="TroA_like"/>
    <property type="match status" value="1"/>
</dbReference>
<comment type="caution">
    <text evidence="4">The sequence shown here is derived from an EMBL/GenBank/DDBJ whole genome shotgun (WGS) entry which is preliminary data.</text>
</comment>